<dbReference type="PANTHER" id="PTHR43433">
    <property type="entry name" value="HYDROLASE, ALPHA/BETA FOLD FAMILY PROTEIN"/>
    <property type="match status" value="1"/>
</dbReference>
<dbReference type="InterPro" id="IPR050471">
    <property type="entry name" value="AB_hydrolase"/>
</dbReference>
<keyword evidence="2" id="KW-0378">Hydrolase</keyword>
<dbReference type="Pfam" id="PF00561">
    <property type="entry name" value="Abhydrolase_1"/>
    <property type="match status" value="1"/>
</dbReference>
<dbReference type="RefSeq" id="WP_091054407.1">
    <property type="nucleotide sequence ID" value="NZ_FNGF01000010.1"/>
</dbReference>
<evidence type="ECO:0000313" key="3">
    <source>
        <dbReference type="Proteomes" id="UP000198662"/>
    </source>
</evidence>
<proteinExistence type="predicted"/>
<sequence length="283" mass="30228">MDTEGHTAGQDDSGAEPVRRFAVVREEATIAVSRGGRGRPLVLCPGLFSTQADLAGLAGALRAHFDVLTFDLRGHGRSSGAQRYRFASFLADLEAVMSELGRGSFPSAPVMAGHSMGADLVLHYAAAHPGAAAGLVLLDGANPLPEPFLSGIEPAELRAMAEGMQAALAEVRGTERQVLLDVDDFVELNVEIDRLRVRLPDRLRGLELPVHVIASTAMAGRGDDDQTRWRNANWRAGFERLGAELPQAEVTWLDADHGLVVTHADRIAEMILEAFGPDARAGA</sequence>
<dbReference type="EMBL" id="FNGF01000010">
    <property type="protein sequence ID" value="SDL79123.1"/>
    <property type="molecule type" value="Genomic_DNA"/>
</dbReference>
<dbReference type="Proteomes" id="UP000198662">
    <property type="component" value="Unassembled WGS sequence"/>
</dbReference>
<accession>A0A1G9MYA3</accession>
<organism evidence="2 3">
    <name type="scientific">Glycomyces sambucus</name>
    <dbReference type="NCBI Taxonomy" id="380244"/>
    <lineage>
        <taxon>Bacteria</taxon>
        <taxon>Bacillati</taxon>
        <taxon>Actinomycetota</taxon>
        <taxon>Actinomycetes</taxon>
        <taxon>Glycomycetales</taxon>
        <taxon>Glycomycetaceae</taxon>
        <taxon>Glycomyces</taxon>
    </lineage>
</organism>
<dbReference type="GO" id="GO:0016787">
    <property type="term" value="F:hydrolase activity"/>
    <property type="evidence" value="ECO:0007669"/>
    <property type="project" value="UniProtKB-KW"/>
</dbReference>
<keyword evidence="3" id="KW-1185">Reference proteome</keyword>
<protein>
    <submittedName>
        <fullName evidence="2">Alpha/beta hydrolase fold</fullName>
    </submittedName>
</protein>
<dbReference type="STRING" id="380244.SAMN05216298_0031"/>
<dbReference type="PANTHER" id="PTHR43433:SF1">
    <property type="entry name" value="BLL5160 PROTEIN"/>
    <property type="match status" value="1"/>
</dbReference>
<dbReference type="InterPro" id="IPR000073">
    <property type="entry name" value="AB_hydrolase_1"/>
</dbReference>
<feature type="domain" description="AB hydrolase-1" evidence="1">
    <location>
        <begin position="40"/>
        <end position="150"/>
    </location>
</feature>
<dbReference type="Gene3D" id="3.40.50.1820">
    <property type="entry name" value="alpha/beta hydrolase"/>
    <property type="match status" value="1"/>
</dbReference>
<reference evidence="3" key="1">
    <citation type="submission" date="2016-10" db="EMBL/GenBank/DDBJ databases">
        <authorList>
            <person name="Varghese N."/>
            <person name="Submissions S."/>
        </authorList>
    </citation>
    <scope>NUCLEOTIDE SEQUENCE [LARGE SCALE GENOMIC DNA]</scope>
    <source>
        <strain evidence="3">CGMCC 4.3147</strain>
    </source>
</reference>
<dbReference type="InterPro" id="IPR029058">
    <property type="entry name" value="AB_hydrolase_fold"/>
</dbReference>
<evidence type="ECO:0000259" key="1">
    <source>
        <dbReference type="Pfam" id="PF00561"/>
    </source>
</evidence>
<dbReference type="OrthoDB" id="9804819at2"/>
<name>A0A1G9MYA3_9ACTN</name>
<evidence type="ECO:0000313" key="2">
    <source>
        <dbReference type="EMBL" id="SDL79123.1"/>
    </source>
</evidence>
<dbReference type="AlphaFoldDB" id="A0A1G9MYA3"/>
<gene>
    <name evidence="2" type="ORF">SAMN05216298_0031</name>
</gene>
<dbReference type="SUPFAM" id="SSF53474">
    <property type="entry name" value="alpha/beta-Hydrolases"/>
    <property type="match status" value="1"/>
</dbReference>